<dbReference type="SUPFAM" id="SSF56436">
    <property type="entry name" value="C-type lectin-like"/>
    <property type="match status" value="2"/>
</dbReference>
<proteinExistence type="predicted"/>
<dbReference type="InterPro" id="IPR001304">
    <property type="entry name" value="C-type_lectin-like"/>
</dbReference>
<evidence type="ECO:0000256" key="1">
    <source>
        <dbReference type="ARBA" id="ARBA00023157"/>
    </source>
</evidence>
<keyword evidence="4" id="KW-1185">Reference proteome</keyword>
<accession>A0ABV0XV46</accession>
<sequence length="326" mass="37927">MEKVAPCIIIAASALHIITAHQFHFIYDHKNWTDAKSYCREKFTDLATVNNMEDVAILETLANLTKMVYTDYSYQAWIGLFDDENSWRWSISNTSFYKDGEMEFRSWATNQPNEYGTFEYCVRTDAYGKWNDLDCKMSFKVICSDVEGQNVTFVYIDIHLNWTAAQDYCREHHTDLASVRNKMENDRISTLIPVGQFAWIGLSRSTWKWVDGRKPSLNYWSKNQPNGAAENCGLGYFGSGYSGRWEDWPCAHKIAFVCFSDSRHVVKLKLVRSSALNLNETTVQEDILKQLMQKLVDQEGKENFKLSWKKQSDGNVFYTEKRKDEI</sequence>
<protein>
    <recommendedName>
        <fullName evidence="2">C-type lectin domain-containing protein</fullName>
    </recommendedName>
</protein>
<name>A0ABV0XV46_9TELE</name>
<dbReference type="EMBL" id="JAHRIP010013240">
    <property type="protein sequence ID" value="MEQ2285384.1"/>
    <property type="molecule type" value="Genomic_DNA"/>
</dbReference>
<evidence type="ECO:0000259" key="2">
    <source>
        <dbReference type="PROSITE" id="PS50041"/>
    </source>
</evidence>
<dbReference type="PROSITE" id="PS50041">
    <property type="entry name" value="C_TYPE_LECTIN_2"/>
    <property type="match status" value="2"/>
</dbReference>
<dbReference type="SMART" id="SM00034">
    <property type="entry name" value="CLECT"/>
    <property type="match status" value="2"/>
</dbReference>
<dbReference type="Proteomes" id="UP001469553">
    <property type="component" value="Unassembled WGS sequence"/>
</dbReference>
<dbReference type="InterPro" id="IPR016186">
    <property type="entry name" value="C-type_lectin-like/link_sf"/>
</dbReference>
<comment type="caution">
    <text evidence="3">The sequence shown here is derived from an EMBL/GenBank/DDBJ whole genome shotgun (WGS) entry which is preliminary data.</text>
</comment>
<dbReference type="PANTHER" id="PTHR45784:SF3">
    <property type="entry name" value="C-TYPE LECTIN DOMAIN FAMILY 4 MEMBER K-LIKE-RELATED"/>
    <property type="match status" value="1"/>
</dbReference>
<evidence type="ECO:0000313" key="3">
    <source>
        <dbReference type="EMBL" id="MEQ2285384.1"/>
    </source>
</evidence>
<gene>
    <name evidence="3" type="ORF">AMECASPLE_031184</name>
</gene>
<organism evidence="3 4">
    <name type="scientific">Ameca splendens</name>
    <dbReference type="NCBI Taxonomy" id="208324"/>
    <lineage>
        <taxon>Eukaryota</taxon>
        <taxon>Metazoa</taxon>
        <taxon>Chordata</taxon>
        <taxon>Craniata</taxon>
        <taxon>Vertebrata</taxon>
        <taxon>Euteleostomi</taxon>
        <taxon>Actinopterygii</taxon>
        <taxon>Neopterygii</taxon>
        <taxon>Teleostei</taxon>
        <taxon>Neoteleostei</taxon>
        <taxon>Acanthomorphata</taxon>
        <taxon>Ovalentaria</taxon>
        <taxon>Atherinomorphae</taxon>
        <taxon>Cyprinodontiformes</taxon>
        <taxon>Goodeidae</taxon>
        <taxon>Ameca</taxon>
    </lineage>
</organism>
<dbReference type="Pfam" id="PF00059">
    <property type="entry name" value="Lectin_C"/>
    <property type="match status" value="2"/>
</dbReference>
<dbReference type="InterPro" id="IPR018378">
    <property type="entry name" value="C-type_lectin_CS"/>
</dbReference>
<dbReference type="InterPro" id="IPR016187">
    <property type="entry name" value="CTDL_fold"/>
</dbReference>
<feature type="domain" description="C-type lectin" evidence="2">
    <location>
        <begin position="161"/>
        <end position="259"/>
    </location>
</feature>
<dbReference type="PROSITE" id="PS00615">
    <property type="entry name" value="C_TYPE_LECTIN_1"/>
    <property type="match status" value="2"/>
</dbReference>
<reference evidence="3 4" key="1">
    <citation type="submission" date="2021-06" db="EMBL/GenBank/DDBJ databases">
        <authorList>
            <person name="Palmer J.M."/>
        </authorList>
    </citation>
    <scope>NUCLEOTIDE SEQUENCE [LARGE SCALE GENOMIC DNA]</scope>
    <source>
        <strain evidence="3 4">AS_MEX2019</strain>
        <tissue evidence="3">Muscle</tissue>
    </source>
</reference>
<evidence type="ECO:0000313" key="4">
    <source>
        <dbReference type="Proteomes" id="UP001469553"/>
    </source>
</evidence>
<feature type="domain" description="C-type lectin" evidence="2">
    <location>
        <begin position="18"/>
        <end position="144"/>
    </location>
</feature>
<dbReference type="PANTHER" id="PTHR45784">
    <property type="entry name" value="C-TYPE LECTIN DOMAIN FAMILY 20 MEMBER A-RELATED"/>
    <property type="match status" value="1"/>
</dbReference>
<dbReference type="Gene3D" id="3.10.100.10">
    <property type="entry name" value="Mannose-Binding Protein A, subunit A"/>
    <property type="match status" value="2"/>
</dbReference>
<keyword evidence="1" id="KW-1015">Disulfide bond</keyword>